<dbReference type="GO" id="GO:0006281">
    <property type="term" value="P:DNA repair"/>
    <property type="evidence" value="ECO:0007669"/>
    <property type="project" value="TreeGrafter"/>
</dbReference>
<dbReference type="SUPFAM" id="SSF50978">
    <property type="entry name" value="WD40 repeat-like"/>
    <property type="match status" value="1"/>
</dbReference>
<feature type="domain" description="WDHD1/CFT4 second beta-propeller" evidence="8">
    <location>
        <begin position="309"/>
        <end position="595"/>
    </location>
</feature>
<comment type="subcellular location">
    <subcellularLocation>
        <location evidence="1">Nucleus</location>
    </subcellularLocation>
</comment>
<dbReference type="PANTHER" id="PTHR19932">
    <property type="entry name" value="WD REPEAT AND HMG-BOX DNA BINDING PROTEIN"/>
    <property type="match status" value="1"/>
</dbReference>
<dbReference type="InterPro" id="IPR048591">
    <property type="entry name" value="WDHD1/CFT4_hel"/>
</dbReference>
<dbReference type="InterPro" id="IPR015943">
    <property type="entry name" value="WD40/YVTN_repeat-like_dom_sf"/>
</dbReference>
<dbReference type="InterPro" id="IPR022100">
    <property type="entry name" value="WDHD1/CFT4_beta-prop_2nd"/>
</dbReference>
<evidence type="ECO:0000259" key="8">
    <source>
        <dbReference type="Pfam" id="PF12341"/>
    </source>
</evidence>
<evidence type="ECO:0000256" key="2">
    <source>
        <dbReference type="ARBA" id="ARBA00022574"/>
    </source>
</evidence>
<protein>
    <recommendedName>
        <fullName evidence="12">Minichromosome loss protein Mcl1 middle region domain-containing protein</fullName>
    </recommendedName>
</protein>
<dbReference type="Pfam" id="PF20946">
    <property type="entry name" value="Ctf4_C"/>
    <property type="match status" value="1"/>
</dbReference>
<dbReference type="AlphaFoldDB" id="A0A9P7G878"/>
<evidence type="ECO:0000313" key="10">
    <source>
        <dbReference type="EMBL" id="KAG5642487.1"/>
    </source>
</evidence>
<dbReference type="GO" id="GO:0000278">
    <property type="term" value="P:mitotic cell cycle"/>
    <property type="evidence" value="ECO:0007669"/>
    <property type="project" value="TreeGrafter"/>
</dbReference>
<dbReference type="InterPro" id="IPR036322">
    <property type="entry name" value="WD40_repeat_dom_sf"/>
</dbReference>
<dbReference type="InterPro" id="IPR001680">
    <property type="entry name" value="WD40_rpt"/>
</dbReference>
<dbReference type="PROSITE" id="PS50082">
    <property type="entry name" value="WD_REPEATS_2"/>
    <property type="match status" value="1"/>
</dbReference>
<evidence type="ECO:0008006" key="12">
    <source>
        <dbReference type="Google" id="ProtNLM"/>
    </source>
</evidence>
<feature type="coiled-coil region" evidence="6">
    <location>
        <begin position="720"/>
        <end position="747"/>
    </location>
</feature>
<feature type="compositionally biased region" description="Low complexity" evidence="7">
    <location>
        <begin position="803"/>
        <end position="832"/>
    </location>
</feature>
<dbReference type="PROSITE" id="PS50294">
    <property type="entry name" value="WD_REPEATS_REGION"/>
    <property type="match status" value="1"/>
</dbReference>
<dbReference type="OrthoDB" id="427368at2759"/>
<comment type="caution">
    <text evidence="10">The sequence shown here is derived from an EMBL/GenBank/DDBJ whole genome shotgun (WGS) entry which is preliminary data.</text>
</comment>
<keyword evidence="3" id="KW-0677">Repeat</keyword>
<feature type="repeat" description="WD" evidence="5">
    <location>
        <begin position="35"/>
        <end position="76"/>
    </location>
</feature>
<evidence type="ECO:0000256" key="5">
    <source>
        <dbReference type="PROSITE-ProRule" id="PRU00221"/>
    </source>
</evidence>
<feature type="compositionally biased region" description="Acidic residues" evidence="7">
    <location>
        <begin position="259"/>
        <end position="270"/>
    </location>
</feature>
<reference evidence="10" key="1">
    <citation type="submission" date="2020-07" db="EMBL/GenBank/DDBJ databases">
        <authorList>
            <person name="Nieuwenhuis M."/>
            <person name="Van De Peppel L.J.J."/>
        </authorList>
    </citation>
    <scope>NUCLEOTIDE SEQUENCE</scope>
    <source>
        <strain evidence="10">AP01</strain>
        <tissue evidence="10">Mycelium</tissue>
    </source>
</reference>
<dbReference type="GO" id="GO:0006261">
    <property type="term" value="P:DNA-templated DNA replication"/>
    <property type="evidence" value="ECO:0007669"/>
    <property type="project" value="TreeGrafter"/>
</dbReference>
<evidence type="ECO:0000313" key="11">
    <source>
        <dbReference type="Proteomes" id="UP000775547"/>
    </source>
</evidence>
<evidence type="ECO:0000259" key="9">
    <source>
        <dbReference type="Pfam" id="PF20946"/>
    </source>
</evidence>
<dbReference type="SMART" id="SM00320">
    <property type="entry name" value="WD40"/>
    <property type="match status" value="3"/>
</dbReference>
<dbReference type="PROSITE" id="PS00678">
    <property type="entry name" value="WD_REPEATS_1"/>
    <property type="match status" value="1"/>
</dbReference>
<dbReference type="Proteomes" id="UP000775547">
    <property type="component" value="Unassembled WGS sequence"/>
</dbReference>
<accession>A0A9P7G878</accession>
<feature type="region of interest" description="Disordered" evidence="7">
    <location>
        <begin position="247"/>
        <end position="270"/>
    </location>
</feature>
<dbReference type="GO" id="GO:0043596">
    <property type="term" value="C:nuclear replication fork"/>
    <property type="evidence" value="ECO:0007669"/>
    <property type="project" value="TreeGrafter"/>
</dbReference>
<name>A0A9P7G878_9AGAR</name>
<evidence type="ECO:0000256" key="1">
    <source>
        <dbReference type="ARBA" id="ARBA00004123"/>
    </source>
</evidence>
<organism evidence="10 11">
    <name type="scientific">Asterophora parasitica</name>
    <dbReference type="NCBI Taxonomy" id="117018"/>
    <lineage>
        <taxon>Eukaryota</taxon>
        <taxon>Fungi</taxon>
        <taxon>Dikarya</taxon>
        <taxon>Basidiomycota</taxon>
        <taxon>Agaricomycotina</taxon>
        <taxon>Agaricomycetes</taxon>
        <taxon>Agaricomycetidae</taxon>
        <taxon>Agaricales</taxon>
        <taxon>Tricholomatineae</taxon>
        <taxon>Lyophyllaceae</taxon>
        <taxon>Asterophora</taxon>
    </lineage>
</organism>
<keyword evidence="11" id="KW-1185">Reference proteome</keyword>
<keyword evidence="6" id="KW-0175">Coiled coil</keyword>
<evidence type="ECO:0000256" key="3">
    <source>
        <dbReference type="ARBA" id="ARBA00022737"/>
    </source>
</evidence>
<proteinExistence type="predicted"/>
<evidence type="ECO:0000256" key="6">
    <source>
        <dbReference type="SAM" id="Coils"/>
    </source>
</evidence>
<keyword evidence="2 5" id="KW-0853">WD repeat</keyword>
<dbReference type="Pfam" id="PF12341">
    <property type="entry name" value="Mcl1_mid"/>
    <property type="match status" value="1"/>
</dbReference>
<gene>
    <name evidence="10" type="ORF">DXG03_002737</name>
</gene>
<dbReference type="EMBL" id="JABCKV010000182">
    <property type="protein sequence ID" value="KAG5642487.1"/>
    <property type="molecule type" value="Genomic_DNA"/>
</dbReference>
<dbReference type="InterPro" id="IPR019775">
    <property type="entry name" value="WD40_repeat_CS"/>
</dbReference>
<dbReference type="PANTHER" id="PTHR19932:SF10">
    <property type="entry name" value="WD REPEAT AND HMG-BOX DNA-BINDING PROTEIN 1"/>
    <property type="match status" value="1"/>
</dbReference>
<evidence type="ECO:0000256" key="4">
    <source>
        <dbReference type="ARBA" id="ARBA00023242"/>
    </source>
</evidence>
<reference evidence="10" key="2">
    <citation type="submission" date="2021-10" db="EMBL/GenBank/DDBJ databases">
        <title>Phylogenomics reveals ancestral predisposition of the termite-cultivated fungus Termitomyces towards a domesticated lifestyle.</title>
        <authorList>
            <person name="Auxier B."/>
            <person name="Grum-Grzhimaylo A."/>
            <person name="Cardenas M.E."/>
            <person name="Lodge J.D."/>
            <person name="Laessoe T."/>
            <person name="Pedersen O."/>
            <person name="Smith M.E."/>
            <person name="Kuyper T.W."/>
            <person name="Franco-Molano E.A."/>
            <person name="Baroni T.J."/>
            <person name="Aanen D.K."/>
        </authorList>
    </citation>
    <scope>NUCLEOTIDE SEQUENCE</scope>
    <source>
        <strain evidence="10">AP01</strain>
        <tissue evidence="10">Mycelium</tissue>
    </source>
</reference>
<dbReference type="GO" id="GO:0003682">
    <property type="term" value="F:chromatin binding"/>
    <property type="evidence" value="ECO:0007669"/>
    <property type="project" value="TreeGrafter"/>
</dbReference>
<dbReference type="Pfam" id="PF00400">
    <property type="entry name" value="WD40"/>
    <property type="match status" value="2"/>
</dbReference>
<evidence type="ECO:0000256" key="7">
    <source>
        <dbReference type="SAM" id="MobiDB-lite"/>
    </source>
</evidence>
<keyword evidence="4" id="KW-0539">Nucleus</keyword>
<feature type="region of interest" description="Disordered" evidence="7">
    <location>
        <begin position="765"/>
        <end position="922"/>
    </location>
</feature>
<dbReference type="Gene3D" id="2.130.10.10">
    <property type="entry name" value="YVTN repeat-like/Quinoprotein amine dehydrogenase"/>
    <property type="match status" value="2"/>
</dbReference>
<feature type="domain" description="WDHD1/CFT4 helical bundle" evidence="9">
    <location>
        <begin position="662"/>
        <end position="736"/>
    </location>
</feature>
<sequence>MGGHYHRDPANGSFFYCNFDVKVVDLEDITIVRQLKGHVGSVRRASWNSTSSLLTTSGSDGKVLVWNMSTEKPELETTIEGIIPAIGDTLFVQTLLEYWLFLSEIVTVSRSDWKKTSTFSDKDVSGAITALAISPNGVYIASACQSKVHIWTTQTRQIIARFVQHRSETCHLTQSIIFSHAGTSGAIITHLAFSPQENLVAWTDSEGEFNRWSKPISDNFPDPVKRSSTSTNAAATIPTRPKTALFDDILKSPRPLPGDDAEHEGYGDNDEDWIIDDLGDGLQDVPEGSGKKHDAFVKEMVSITKAQPPFQPSSTPMERKKRYLAYNTIGVIEITDQDTHHIVNVEFFDKSARQGYNFTDHFRYHLGYLGERGAVFACPAEAAHPAQVLYRPYGGWNKQGEWTYVLKRPGSFVLGIAAGGLRPSKGFRRKDDDSDLHGYGNVVVATSEGDLTFLSGTGRERRILGLGADFVSMAAGPEWVFVVHRAGSTTIDGSQNLSYSIINFEDFSVKQRDVLPVPKGHVLKWIGLTDQGAPAIYDSAGWLHILTKFRVPHHASWARVMDTNLLERRKGKDESYWPVGVTESNLQCLILKVRASLSLTELQMELKACFPQGTARASWIPETSHSRIAHANAIPARGAQGRTVIERELLHISTSLDSLDDELTTDAILAREAAVDRELMLLLQSACKADNIARAIELAKLLHQTATFAAAIKLAEFYHLVGLAEKLRILEKEREEHDERLLAARNKRRRWLKPDPTLREVQVQGTNGAKADLLGDVRPPPAIERPRLARVTEPVIETTRYTSAAPPMAREPPSSSSSYSDSMDPSSSASFSGEGKRKRIDFDDLDSSFPTPPPPRQKANPFARKAGQEARNPFARKTDASGKTIQKSESFFDKVGAAENDAGSGHDAKHLSHPAPITSQCF</sequence>